<dbReference type="OrthoDB" id="9790554at2"/>
<dbReference type="Proteomes" id="UP000055035">
    <property type="component" value="Unassembled WGS sequence"/>
</dbReference>
<dbReference type="Gene3D" id="3.40.30.10">
    <property type="entry name" value="Glutaredoxin"/>
    <property type="match status" value="1"/>
</dbReference>
<dbReference type="SUPFAM" id="SSF52833">
    <property type="entry name" value="Thioredoxin-like"/>
    <property type="match status" value="1"/>
</dbReference>
<proteinExistence type="inferred from homology"/>
<dbReference type="PANTHER" id="PTHR30041:SF4">
    <property type="entry name" value="ARSENATE REDUCTASE"/>
    <property type="match status" value="1"/>
</dbReference>
<dbReference type="RefSeq" id="WP_058470685.1">
    <property type="nucleotide sequence ID" value="NZ_CAAAIC010000012.1"/>
</dbReference>
<evidence type="ECO:0000313" key="3">
    <source>
        <dbReference type="EMBL" id="KTD16870.1"/>
    </source>
</evidence>
<dbReference type="InterPro" id="IPR006660">
    <property type="entry name" value="Arsenate_reductase-like"/>
</dbReference>
<keyword evidence="4" id="KW-1185">Reference proteome</keyword>
<dbReference type="STRING" id="456.Ljor_1176"/>
<dbReference type="AlphaFoldDB" id="A0A0W0VAI8"/>
<dbReference type="PROSITE" id="PS51353">
    <property type="entry name" value="ARSC"/>
    <property type="match status" value="1"/>
</dbReference>
<evidence type="ECO:0000313" key="4">
    <source>
        <dbReference type="Proteomes" id="UP000055035"/>
    </source>
</evidence>
<dbReference type="PANTHER" id="PTHR30041">
    <property type="entry name" value="ARSENATE REDUCTASE"/>
    <property type="match status" value="1"/>
</dbReference>
<dbReference type="Pfam" id="PF03960">
    <property type="entry name" value="ArsC"/>
    <property type="match status" value="1"/>
</dbReference>
<evidence type="ECO:0000256" key="1">
    <source>
        <dbReference type="ARBA" id="ARBA00007198"/>
    </source>
</evidence>
<comment type="caution">
    <text evidence="3">The sequence shown here is derived from an EMBL/GenBank/DDBJ whole genome shotgun (WGS) entry which is preliminary data.</text>
</comment>
<dbReference type="EMBL" id="LNYJ01000011">
    <property type="protein sequence ID" value="KTD16870.1"/>
    <property type="molecule type" value="Genomic_DNA"/>
</dbReference>
<gene>
    <name evidence="3" type="ORF">Ljor_1176</name>
</gene>
<comment type="similarity">
    <text evidence="1 2">Belongs to the ArsC family.</text>
</comment>
<protein>
    <submittedName>
        <fullName evidence="3">Arsenate reductase</fullName>
    </submittedName>
</protein>
<dbReference type="PATRIC" id="fig|456.5.peg.1253"/>
<sequence length="112" mass="12658">MLKLYHNPRCSKSRACLQILQNASIPVEIIHYMEGGLSESLLARFAETLGLSTIIRENEAIYKELNLANADKKTVLKAMLAHPKLLQRPIAELDGRIILARPPEKIVELFHD</sequence>
<reference evidence="3 4" key="1">
    <citation type="submission" date="2015-11" db="EMBL/GenBank/DDBJ databases">
        <title>Genomic analysis of 38 Legionella species identifies large and diverse effector repertoires.</title>
        <authorList>
            <person name="Burstein D."/>
            <person name="Amaro F."/>
            <person name="Zusman T."/>
            <person name="Lifshitz Z."/>
            <person name="Cohen O."/>
            <person name="Gilbert J.A."/>
            <person name="Pupko T."/>
            <person name="Shuman H.A."/>
            <person name="Segal G."/>
        </authorList>
    </citation>
    <scope>NUCLEOTIDE SEQUENCE [LARGE SCALE GENOMIC DNA]</scope>
    <source>
        <strain evidence="3 4">BL-540</strain>
    </source>
</reference>
<name>A0A0W0VAI8_9GAMM</name>
<accession>A0A0W0VAI8</accession>
<organism evidence="3 4">
    <name type="scientific">Legionella jordanis</name>
    <dbReference type="NCBI Taxonomy" id="456"/>
    <lineage>
        <taxon>Bacteria</taxon>
        <taxon>Pseudomonadati</taxon>
        <taxon>Pseudomonadota</taxon>
        <taxon>Gammaproteobacteria</taxon>
        <taxon>Legionellales</taxon>
        <taxon>Legionellaceae</taxon>
        <taxon>Legionella</taxon>
    </lineage>
</organism>
<evidence type="ECO:0000256" key="2">
    <source>
        <dbReference type="PROSITE-ProRule" id="PRU01282"/>
    </source>
</evidence>
<dbReference type="InterPro" id="IPR036249">
    <property type="entry name" value="Thioredoxin-like_sf"/>
</dbReference>